<dbReference type="InterPro" id="IPR011990">
    <property type="entry name" value="TPR-like_helical_dom_sf"/>
</dbReference>
<dbReference type="Gene3D" id="1.25.40.10">
    <property type="entry name" value="Tetratricopeptide repeat domain"/>
    <property type="match status" value="1"/>
</dbReference>
<keyword evidence="1" id="KW-0732">Signal</keyword>
<accession>A0ABP7SQM0</accession>
<comment type="caution">
    <text evidence="2">The sequence shown here is derived from an EMBL/GenBank/DDBJ whole genome shotgun (WGS) entry which is preliminary data.</text>
</comment>
<feature type="chain" id="PRO_5045197087" evidence="1">
    <location>
        <begin position="26"/>
        <end position="515"/>
    </location>
</feature>
<evidence type="ECO:0000256" key="1">
    <source>
        <dbReference type="SAM" id="SignalP"/>
    </source>
</evidence>
<protein>
    <submittedName>
        <fullName evidence="2">DUF1570 domain-containing protein</fullName>
    </submittedName>
</protein>
<dbReference type="EMBL" id="BAABBQ010000001">
    <property type="protein sequence ID" value="GAA4015123.1"/>
    <property type="molecule type" value="Genomic_DNA"/>
</dbReference>
<dbReference type="SUPFAM" id="SSF48452">
    <property type="entry name" value="TPR-like"/>
    <property type="match status" value="1"/>
</dbReference>
<keyword evidence="3" id="KW-1185">Reference proteome</keyword>
<feature type="signal peptide" evidence="1">
    <location>
        <begin position="1"/>
        <end position="25"/>
    </location>
</feature>
<dbReference type="Proteomes" id="UP001500235">
    <property type="component" value="Unassembled WGS sequence"/>
</dbReference>
<sequence length="515" mass="55945">MGGPDSMRRFLLASVLLLGTSPAAAAWQEARTKHFIIYSEQKTEDLRAYAERLERYDRAVRTVRGMDDPALSDGGKVTIFVLPNVAAVQRLHSFSGSNVLGFYLGRAEGSVAFVPSRIGARTRVEIDADHVFQHEYMHHLQLSDQKSPLASWMVEGIAEFFGTAGVDEDGTVRIGAPPQVRGYMVLEDVGFTTEQLLTGQTPKNAIERESVYGKGWLLTHYLAFDKARAGQLTRYTTALGRGEKPLAAANGAFGDLKKLEAELEKYARGKFNGLNVPPGPKPEVTVRPVSEGQAAIMAVRMRSERGVDKSSAPGVASSARAIGQRYPGDPLVQGIVAEAEFDAKNYPAALAAADRALAADPNNVQAMIYKGRTLAAMAKEKGASADWAEVRRWFIRANRADTENAEPLYLFYQTFADSGQAPTASAKEGLYYAQALAPQDMGLRLAAVRQLLQDNKVAEAEPMFAAIAFNPHLGPSQQTKLAEVMALIRARDGKAALAMIEAEEKKAKEEAAKRA</sequence>
<organism evidence="2 3">
    <name type="scientific">Sphingomonas swuensis</name>
    <dbReference type="NCBI Taxonomy" id="977800"/>
    <lineage>
        <taxon>Bacteria</taxon>
        <taxon>Pseudomonadati</taxon>
        <taxon>Pseudomonadota</taxon>
        <taxon>Alphaproteobacteria</taxon>
        <taxon>Sphingomonadales</taxon>
        <taxon>Sphingomonadaceae</taxon>
        <taxon>Sphingomonas</taxon>
    </lineage>
</organism>
<name>A0ABP7SQM0_9SPHN</name>
<reference evidence="3" key="1">
    <citation type="journal article" date="2019" name="Int. J. Syst. Evol. Microbiol.">
        <title>The Global Catalogue of Microorganisms (GCM) 10K type strain sequencing project: providing services to taxonomists for standard genome sequencing and annotation.</title>
        <authorList>
            <consortium name="The Broad Institute Genomics Platform"/>
            <consortium name="The Broad Institute Genome Sequencing Center for Infectious Disease"/>
            <person name="Wu L."/>
            <person name="Ma J."/>
        </authorList>
    </citation>
    <scope>NUCLEOTIDE SEQUENCE [LARGE SCALE GENOMIC DNA]</scope>
    <source>
        <strain evidence="3">JCM 17563</strain>
    </source>
</reference>
<evidence type="ECO:0000313" key="2">
    <source>
        <dbReference type="EMBL" id="GAA4015123.1"/>
    </source>
</evidence>
<gene>
    <name evidence="2" type="ORF">GCM10022280_12160</name>
</gene>
<proteinExistence type="predicted"/>
<evidence type="ECO:0000313" key="3">
    <source>
        <dbReference type="Proteomes" id="UP001500235"/>
    </source>
</evidence>